<dbReference type="PANTHER" id="PTHR22957:SF26">
    <property type="entry name" value="LD44506P"/>
    <property type="match status" value="1"/>
</dbReference>
<dbReference type="Gene3D" id="1.10.8.270">
    <property type="entry name" value="putative rabgap domain of human tbc1 domain family member 14 like domains"/>
    <property type="match status" value="1"/>
</dbReference>
<dbReference type="Pfam" id="PF00566">
    <property type="entry name" value="RabGAP-TBC"/>
    <property type="match status" value="1"/>
</dbReference>
<dbReference type="InterPro" id="IPR035969">
    <property type="entry name" value="Rab-GAP_TBC_sf"/>
</dbReference>
<comment type="caution">
    <text evidence="3">The sequence shown here is derived from an EMBL/GenBank/DDBJ whole genome shotgun (WGS) entry which is preliminary data.</text>
</comment>
<dbReference type="AlphaFoldDB" id="A0A9W6ZL26"/>
<proteinExistence type="predicted"/>
<evidence type="ECO:0000313" key="4">
    <source>
        <dbReference type="Proteomes" id="UP001162640"/>
    </source>
</evidence>
<evidence type="ECO:0000256" key="1">
    <source>
        <dbReference type="SAM" id="MobiDB-lite"/>
    </source>
</evidence>
<gene>
    <name evidence="3" type="ORF">TL16_g01124</name>
</gene>
<sequence length="476" mass="53600">MSIKFRPNAAFHSYPCERDSSGRTRESNARRSYIFGVRSYNSGGYGDYVLVAPYPLSSKTATLPIHAMSGLQGFLGKLDPQKSQQSQPSAVPGRLTTSSRGKGGKQKSKAIKGWEENEAGGDQQRDDQRADSNDNGAAMNNLKINDVLLSEPNINLENLKSSAWCGLPSSSRGEVWRLLLGYSPTNRGRREQVLERKRGEYWRAIEGCGLGGEGHDHPGITKTEQVLLRQILVDLPRTAPSIPLFHHPSLQLLLKRVLYLWSVRNPACSYVQGLNDLCCPFIWSFLEEYLQENNKTLTKGIDVSREIPKQILQQVESDTYWCLTSLLSSIQDHYTPNQPGLQKQVYTLSKIVERTDSDLYNHLQSHGVEFIQFAFKWCNCLLVREFDMYTICRLWDTHISEGGEGFSVFHVYTCAALLGRFSETIRGISDFGDLFQFLQGGMKDMTESWGEEEVSVLCSQAFVLKSLFQNSQAHLG</sequence>
<dbReference type="SUPFAM" id="SSF47923">
    <property type="entry name" value="Ypt/Rab-GAP domain of gyp1p"/>
    <property type="match status" value="2"/>
</dbReference>
<evidence type="ECO:0000313" key="3">
    <source>
        <dbReference type="EMBL" id="GMH51955.1"/>
    </source>
</evidence>
<dbReference type="EMBL" id="BLQM01000024">
    <property type="protein sequence ID" value="GMH51955.1"/>
    <property type="molecule type" value="Genomic_DNA"/>
</dbReference>
<organism evidence="3 4">
    <name type="scientific">Triparma laevis f. inornata</name>
    <dbReference type="NCBI Taxonomy" id="1714386"/>
    <lineage>
        <taxon>Eukaryota</taxon>
        <taxon>Sar</taxon>
        <taxon>Stramenopiles</taxon>
        <taxon>Ochrophyta</taxon>
        <taxon>Bolidophyceae</taxon>
        <taxon>Parmales</taxon>
        <taxon>Triparmaceae</taxon>
        <taxon>Triparma</taxon>
    </lineage>
</organism>
<protein>
    <recommendedName>
        <fullName evidence="2">Rab-GAP TBC domain-containing protein</fullName>
    </recommendedName>
</protein>
<dbReference type="InterPro" id="IPR000195">
    <property type="entry name" value="Rab-GAP-TBC_dom"/>
</dbReference>
<accession>A0A9W6ZL26</accession>
<feature type="compositionally biased region" description="Basic and acidic residues" evidence="1">
    <location>
        <begin position="123"/>
        <end position="132"/>
    </location>
</feature>
<feature type="domain" description="Rab-GAP TBC" evidence="2">
    <location>
        <begin position="166"/>
        <end position="402"/>
    </location>
</feature>
<dbReference type="PANTHER" id="PTHR22957">
    <property type="entry name" value="TBC1 DOMAIN FAMILY MEMBER GTPASE-ACTIVATING PROTEIN"/>
    <property type="match status" value="1"/>
</dbReference>
<dbReference type="Gene3D" id="1.10.10.750">
    <property type="entry name" value="Ypt/Rab-GAP domain of gyp1p, domain 1"/>
    <property type="match status" value="1"/>
</dbReference>
<dbReference type="SMART" id="SM00164">
    <property type="entry name" value="TBC"/>
    <property type="match status" value="1"/>
</dbReference>
<dbReference type="Proteomes" id="UP001162640">
    <property type="component" value="Unassembled WGS sequence"/>
</dbReference>
<dbReference type="GO" id="GO:0005096">
    <property type="term" value="F:GTPase activator activity"/>
    <property type="evidence" value="ECO:0007669"/>
    <property type="project" value="TreeGrafter"/>
</dbReference>
<dbReference type="Gene3D" id="1.10.472.80">
    <property type="entry name" value="Ypt/Rab-GAP domain of gyp1p, domain 3"/>
    <property type="match status" value="1"/>
</dbReference>
<dbReference type="PROSITE" id="PS50086">
    <property type="entry name" value="TBC_RABGAP"/>
    <property type="match status" value="1"/>
</dbReference>
<evidence type="ECO:0000259" key="2">
    <source>
        <dbReference type="PROSITE" id="PS50086"/>
    </source>
</evidence>
<reference evidence="4" key="1">
    <citation type="journal article" date="2023" name="Commun. Biol.">
        <title>Genome analysis of Parmales, the sister group of diatoms, reveals the evolutionary specialization of diatoms from phago-mixotrophs to photoautotrophs.</title>
        <authorList>
            <person name="Ban H."/>
            <person name="Sato S."/>
            <person name="Yoshikawa S."/>
            <person name="Yamada K."/>
            <person name="Nakamura Y."/>
            <person name="Ichinomiya M."/>
            <person name="Sato N."/>
            <person name="Blanc-Mathieu R."/>
            <person name="Endo H."/>
            <person name="Kuwata A."/>
            <person name="Ogata H."/>
        </authorList>
    </citation>
    <scope>NUCLEOTIDE SEQUENCE [LARGE SCALE GENOMIC DNA]</scope>
</reference>
<feature type="region of interest" description="Disordered" evidence="1">
    <location>
        <begin position="76"/>
        <end position="138"/>
    </location>
</feature>
<name>A0A9W6ZL26_9STRA</name>